<dbReference type="AlphaFoldDB" id="A0A699SPK5"/>
<sequence length="23" mass="2611">EVRGQGELNTYKAHLTDSLHVKD</sequence>
<proteinExistence type="predicted"/>
<dbReference type="EMBL" id="BKCJ011176974">
    <property type="protein sequence ID" value="GFC99218.1"/>
    <property type="molecule type" value="Genomic_DNA"/>
</dbReference>
<accession>A0A699SPK5</accession>
<comment type="caution">
    <text evidence="1">The sequence shown here is derived from an EMBL/GenBank/DDBJ whole genome shotgun (WGS) entry which is preliminary data.</text>
</comment>
<organism evidence="1">
    <name type="scientific">Tanacetum cinerariifolium</name>
    <name type="common">Dalmatian daisy</name>
    <name type="synonym">Chrysanthemum cinerariifolium</name>
    <dbReference type="NCBI Taxonomy" id="118510"/>
    <lineage>
        <taxon>Eukaryota</taxon>
        <taxon>Viridiplantae</taxon>
        <taxon>Streptophyta</taxon>
        <taxon>Embryophyta</taxon>
        <taxon>Tracheophyta</taxon>
        <taxon>Spermatophyta</taxon>
        <taxon>Magnoliopsida</taxon>
        <taxon>eudicotyledons</taxon>
        <taxon>Gunneridae</taxon>
        <taxon>Pentapetalae</taxon>
        <taxon>asterids</taxon>
        <taxon>campanulids</taxon>
        <taxon>Asterales</taxon>
        <taxon>Asteraceae</taxon>
        <taxon>Asteroideae</taxon>
        <taxon>Anthemideae</taxon>
        <taxon>Anthemidinae</taxon>
        <taxon>Tanacetum</taxon>
    </lineage>
</organism>
<gene>
    <name evidence="1" type="ORF">Tci_871188</name>
</gene>
<protein>
    <submittedName>
        <fullName evidence="1">Uncharacterized protein</fullName>
    </submittedName>
</protein>
<evidence type="ECO:0000313" key="1">
    <source>
        <dbReference type="EMBL" id="GFC99218.1"/>
    </source>
</evidence>
<feature type="non-terminal residue" evidence="1">
    <location>
        <position position="1"/>
    </location>
</feature>
<reference evidence="1" key="1">
    <citation type="journal article" date="2019" name="Sci. Rep.">
        <title>Draft genome of Tanacetum cinerariifolium, the natural source of mosquito coil.</title>
        <authorList>
            <person name="Yamashiro T."/>
            <person name="Shiraishi A."/>
            <person name="Satake H."/>
            <person name="Nakayama K."/>
        </authorList>
    </citation>
    <scope>NUCLEOTIDE SEQUENCE</scope>
</reference>
<name>A0A699SPK5_TANCI</name>